<dbReference type="InterPro" id="IPR003594">
    <property type="entry name" value="HATPase_dom"/>
</dbReference>
<feature type="transmembrane region" description="Helical" evidence="8">
    <location>
        <begin position="84"/>
        <end position="104"/>
    </location>
</feature>
<comment type="catalytic activity">
    <reaction evidence="1">
        <text>ATP + protein L-histidine = ADP + protein N-phospho-L-histidine.</text>
        <dbReference type="EC" id="2.7.13.3"/>
    </reaction>
</comment>
<organism evidence="10 11">
    <name type="scientific">Roseibium denhamense</name>
    <dbReference type="NCBI Taxonomy" id="76305"/>
    <lineage>
        <taxon>Bacteria</taxon>
        <taxon>Pseudomonadati</taxon>
        <taxon>Pseudomonadota</taxon>
        <taxon>Alphaproteobacteria</taxon>
        <taxon>Hyphomicrobiales</taxon>
        <taxon>Stappiaceae</taxon>
        <taxon>Roseibium</taxon>
    </lineage>
</organism>
<evidence type="ECO:0000256" key="7">
    <source>
        <dbReference type="SAM" id="Coils"/>
    </source>
</evidence>
<feature type="transmembrane region" description="Helical" evidence="8">
    <location>
        <begin position="151"/>
        <end position="168"/>
    </location>
</feature>
<dbReference type="GO" id="GO:0016301">
    <property type="term" value="F:kinase activity"/>
    <property type="evidence" value="ECO:0007669"/>
    <property type="project" value="UniProtKB-KW"/>
</dbReference>
<evidence type="ECO:0000259" key="9">
    <source>
        <dbReference type="PROSITE" id="PS50109"/>
    </source>
</evidence>
<dbReference type="InterPro" id="IPR003661">
    <property type="entry name" value="HisK_dim/P_dom"/>
</dbReference>
<dbReference type="Pfam" id="PF02518">
    <property type="entry name" value="HATPase_c"/>
    <property type="match status" value="1"/>
</dbReference>
<dbReference type="SMART" id="SM00387">
    <property type="entry name" value="HATPase_c"/>
    <property type="match status" value="1"/>
</dbReference>
<dbReference type="Pfam" id="PF00512">
    <property type="entry name" value="HisKA"/>
    <property type="match status" value="1"/>
</dbReference>
<dbReference type="Proteomes" id="UP001157914">
    <property type="component" value="Unassembled WGS sequence"/>
</dbReference>
<proteinExistence type="predicted"/>
<keyword evidence="7" id="KW-0175">Coiled coil</keyword>
<protein>
    <recommendedName>
        <fullName evidence="2">histidine kinase</fullName>
        <ecNumber evidence="2">2.7.13.3</ecNumber>
    </recommendedName>
</protein>
<dbReference type="EC" id="2.7.13.3" evidence="2"/>
<feature type="coiled-coil region" evidence="7">
    <location>
        <begin position="258"/>
        <end position="285"/>
    </location>
</feature>
<evidence type="ECO:0000256" key="8">
    <source>
        <dbReference type="SAM" id="Phobius"/>
    </source>
</evidence>
<dbReference type="SMART" id="SM00388">
    <property type="entry name" value="HisKA"/>
    <property type="match status" value="1"/>
</dbReference>
<accession>A0ABY1NS22</accession>
<dbReference type="InterPro" id="IPR050736">
    <property type="entry name" value="Sensor_HK_Regulatory"/>
</dbReference>
<keyword evidence="5 10" id="KW-0418">Kinase</keyword>
<evidence type="ECO:0000256" key="2">
    <source>
        <dbReference type="ARBA" id="ARBA00012438"/>
    </source>
</evidence>
<keyword evidence="11" id="KW-1185">Reference proteome</keyword>
<dbReference type="PANTHER" id="PTHR43711">
    <property type="entry name" value="TWO-COMPONENT HISTIDINE KINASE"/>
    <property type="match status" value="1"/>
</dbReference>
<keyword evidence="8" id="KW-1133">Transmembrane helix</keyword>
<keyword evidence="8" id="KW-0472">Membrane</keyword>
<gene>
    <name evidence="10" type="ORF">SAMN06265374_1749</name>
</gene>
<feature type="transmembrane region" description="Helical" evidence="8">
    <location>
        <begin position="174"/>
        <end position="191"/>
    </location>
</feature>
<dbReference type="Gene3D" id="3.30.565.10">
    <property type="entry name" value="Histidine kinase-like ATPase, C-terminal domain"/>
    <property type="match status" value="1"/>
</dbReference>
<dbReference type="SUPFAM" id="SSF47384">
    <property type="entry name" value="Homodimeric domain of signal transducing histidine kinase"/>
    <property type="match status" value="1"/>
</dbReference>
<reference evidence="10 11" key="1">
    <citation type="submission" date="2017-05" db="EMBL/GenBank/DDBJ databases">
        <authorList>
            <person name="Varghese N."/>
            <person name="Submissions S."/>
        </authorList>
    </citation>
    <scope>NUCLEOTIDE SEQUENCE [LARGE SCALE GENOMIC DNA]</scope>
    <source>
        <strain evidence="10 11">DSM 15949</strain>
    </source>
</reference>
<evidence type="ECO:0000313" key="10">
    <source>
        <dbReference type="EMBL" id="SMP16746.1"/>
    </source>
</evidence>
<evidence type="ECO:0000256" key="4">
    <source>
        <dbReference type="ARBA" id="ARBA00022679"/>
    </source>
</evidence>
<dbReference type="CDD" id="cd00082">
    <property type="entry name" value="HisKA"/>
    <property type="match status" value="1"/>
</dbReference>
<dbReference type="PRINTS" id="PR00344">
    <property type="entry name" value="BCTRLSENSOR"/>
</dbReference>
<dbReference type="InterPro" id="IPR036097">
    <property type="entry name" value="HisK_dim/P_sf"/>
</dbReference>
<feature type="transmembrane region" description="Helical" evidence="8">
    <location>
        <begin position="110"/>
        <end position="130"/>
    </location>
</feature>
<evidence type="ECO:0000256" key="1">
    <source>
        <dbReference type="ARBA" id="ARBA00000085"/>
    </source>
</evidence>
<dbReference type="PANTHER" id="PTHR43711:SF26">
    <property type="entry name" value="SENSOR HISTIDINE KINASE RCSC"/>
    <property type="match status" value="1"/>
</dbReference>
<dbReference type="InterPro" id="IPR005467">
    <property type="entry name" value="His_kinase_dom"/>
</dbReference>
<keyword evidence="4" id="KW-0808">Transferase</keyword>
<evidence type="ECO:0000313" key="11">
    <source>
        <dbReference type="Proteomes" id="UP001157914"/>
    </source>
</evidence>
<dbReference type="SUPFAM" id="SSF55874">
    <property type="entry name" value="ATPase domain of HSP90 chaperone/DNA topoisomerase II/histidine kinase"/>
    <property type="match status" value="1"/>
</dbReference>
<dbReference type="PROSITE" id="PS50109">
    <property type="entry name" value="HIS_KIN"/>
    <property type="match status" value="1"/>
</dbReference>
<keyword evidence="8" id="KW-0812">Transmembrane</keyword>
<evidence type="ECO:0000256" key="6">
    <source>
        <dbReference type="ARBA" id="ARBA00023012"/>
    </source>
</evidence>
<evidence type="ECO:0000256" key="3">
    <source>
        <dbReference type="ARBA" id="ARBA00022553"/>
    </source>
</evidence>
<feature type="domain" description="Histidine kinase" evidence="9">
    <location>
        <begin position="292"/>
        <end position="513"/>
    </location>
</feature>
<keyword evidence="3" id="KW-0597">Phosphoprotein</keyword>
<dbReference type="InterPro" id="IPR004358">
    <property type="entry name" value="Sig_transdc_His_kin-like_C"/>
</dbReference>
<dbReference type="Gene3D" id="1.10.287.130">
    <property type="match status" value="1"/>
</dbReference>
<dbReference type="InterPro" id="IPR036890">
    <property type="entry name" value="HATPase_C_sf"/>
</dbReference>
<evidence type="ECO:0000256" key="5">
    <source>
        <dbReference type="ARBA" id="ARBA00022777"/>
    </source>
</evidence>
<sequence>MVSHKQQTRRYAITKSKLFGRHWMEFPAKEPGEDQDAINEDRARRRREMARSVKDVHSRLGAPENQRTTFDLERQHLFADTRLNAAYAAPLLALIVAAISVLWIEPILLGAWFVITLCMHFLMVVTCHSYERAPSDQQARVYWRRRFMFGDLLYGCSWAIFFLLPQAGDSSEGLLIFHFATLLIVVAMNTMQSATLPRCLLASTLPMTLVVTTTFLQQISPIHYTLAAMAIGAQGFFFILGNQLLKNANTMLEYRADKDHLIAELETANAMSDEARRRAESANIAKSRFLATMSHELRTPLNAILGFSEIMKDEVLGKMENASYRSYAEDIHGSGQHLLNLINEILDLSRIEAGRHELHEQPLYLDDIVDECGTMMQVRAKAKSISLHHTHQPDMPQIWADERALRQVVLNLMSNAVKFTPAGGEVRIKVGRTTDDGQYVSITDTGPGIPEEEIPIVLEAFGQGSHAIKSAEPGTGLGLSIVQALVGMHDGQFSLKSRLGEGTEVIVSLPRARVMNYAPDVVWADPDSENISVRFG</sequence>
<comment type="caution">
    <text evidence="10">The sequence shown here is derived from an EMBL/GenBank/DDBJ whole genome shotgun (WGS) entry which is preliminary data.</text>
</comment>
<name>A0ABY1NS22_9HYPH</name>
<dbReference type="EMBL" id="FXTT01000002">
    <property type="protein sequence ID" value="SMP16746.1"/>
    <property type="molecule type" value="Genomic_DNA"/>
</dbReference>
<keyword evidence="6" id="KW-0902">Two-component regulatory system</keyword>